<dbReference type="AlphaFoldDB" id="A0AAD7V160"/>
<evidence type="ECO:0000256" key="2">
    <source>
        <dbReference type="ARBA" id="ARBA00012388"/>
    </source>
</evidence>
<evidence type="ECO:0000256" key="3">
    <source>
        <dbReference type="ARBA" id="ARBA00022723"/>
    </source>
</evidence>
<dbReference type="RefSeq" id="XP_058342291.1">
    <property type="nucleotide sequence ID" value="XM_058486956.1"/>
</dbReference>
<dbReference type="SUPFAM" id="SSF81631">
    <property type="entry name" value="PAP/OAS1 substrate-binding domain"/>
    <property type="match status" value="1"/>
</dbReference>
<dbReference type="PANTHER" id="PTHR23092:SF15">
    <property type="entry name" value="INACTIVE NON-CANONICAL POLY(A) RNA POLYMERASE PROTEIN TRF4-2-RELATED"/>
    <property type="match status" value="1"/>
</dbReference>
<gene>
    <name evidence="8" type="ORF">O0I10_006933</name>
</gene>
<dbReference type="InterPro" id="IPR054708">
    <property type="entry name" value="MTPAP-like_central"/>
</dbReference>
<evidence type="ECO:0000313" key="8">
    <source>
        <dbReference type="EMBL" id="KAJ8657378.1"/>
    </source>
</evidence>
<dbReference type="PANTHER" id="PTHR23092">
    <property type="entry name" value="POLY(A) RNA POLYMERASE"/>
    <property type="match status" value="1"/>
</dbReference>
<sequence length="439" mass="51528">MPADDFNYSKLSEELVDFVQYLAPTATEKRDRSYAFNEIKKVIEREIDSSEVHAFGSYETGLLLPSSDIDMRVALETELEPAQVRQLMHRLTKDFRRLSRRGFFYRQVMFIPAKIPVIQMVVQPYRNELSADISIANDTISSTRTLQWMREHKALKPIYLFLKFVLLRIQLADDPNYCLISAKTSGLAGYSLVCMIVHYIKYQAKDNAMDPKAPDYLGRLLMGILEFYGNFDYTKKGLQFDDTGFFTKPNISEWKHPHKFIIHDPDQPDVNVARSTTTMDRIRAVLDWIRRALLDTPQSAASMIGPLVAPSWRFGARNREDKYRNDKIILTAQDIELNIARPAKNFGQKRKRESFDNKEEEGYRSYRDNTNNTKKPKRWRQTRETRSPPTTSSNQNNQPRVKERWSREYKAKRKQQERPSRYYFLFSPPPRQVLVSLFF</sequence>
<keyword evidence="4" id="KW-0460">Magnesium</keyword>
<organism evidence="8 9">
    <name type="scientific">Lichtheimia ornata</name>
    <dbReference type="NCBI Taxonomy" id="688661"/>
    <lineage>
        <taxon>Eukaryota</taxon>
        <taxon>Fungi</taxon>
        <taxon>Fungi incertae sedis</taxon>
        <taxon>Mucoromycota</taxon>
        <taxon>Mucoromycotina</taxon>
        <taxon>Mucoromycetes</taxon>
        <taxon>Mucorales</taxon>
        <taxon>Lichtheimiaceae</taxon>
        <taxon>Lichtheimia</taxon>
    </lineage>
</organism>
<dbReference type="Gene3D" id="1.10.1410.10">
    <property type="match status" value="1"/>
</dbReference>
<dbReference type="GO" id="GO:1990817">
    <property type="term" value="F:poly(A) RNA polymerase activity"/>
    <property type="evidence" value="ECO:0007669"/>
    <property type="project" value="UniProtKB-EC"/>
</dbReference>
<dbReference type="GO" id="GO:0031499">
    <property type="term" value="C:TRAMP complex"/>
    <property type="evidence" value="ECO:0007669"/>
    <property type="project" value="TreeGrafter"/>
</dbReference>
<keyword evidence="3" id="KW-0479">Metal-binding</keyword>
<dbReference type="GO" id="GO:0046872">
    <property type="term" value="F:metal ion binding"/>
    <property type="evidence" value="ECO:0007669"/>
    <property type="project" value="UniProtKB-KW"/>
</dbReference>
<dbReference type="GO" id="GO:0003729">
    <property type="term" value="F:mRNA binding"/>
    <property type="evidence" value="ECO:0007669"/>
    <property type="project" value="TreeGrafter"/>
</dbReference>
<feature type="domain" description="PAP-associated" evidence="6">
    <location>
        <begin position="217"/>
        <end position="269"/>
    </location>
</feature>
<feature type="region of interest" description="Disordered" evidence="5">
    <location>
        <begin position="347"/>
        <end position="414"/>
    </location>
</feature>
<dbReference type="Proteomes" id="UP001234581">
    <property type="component" value="Unassembled WGS sequence"/>
</dbReference>
<dbReference type="EMBL" id="JARTCD010000032">
    <property type="protein sequence ID" value="KAJ8657378.1"/>
    <property type="molecule type" value="Genomic_DNA"/>
</dbReference>
<evidence type="ECO:0000256" key="5">
    <source>
        <dbReference type="SAM" id="MobiDB-lite"/>
    </source>
</evidence>
<dbReference type="GO" id="GO:0031123">
    <property type="term" value="P:RNA 3'-end processing"/>
    <property type="evidence" value="ECO:0007669"/>
    <property type="project" value="TreeGrafter"/>
</dbReference>
<comment type="caution">
    <text evidence="8">The sequence shown here is derived from an EMBL/GenBank/DDBJ whole genome shotgun (WGS) entry which is preliminary data.</text>
</comment>
<dbReference type="Gene3D" id="3.30.460.10">
    <property type="entry name" value="Beta Polymerase, domain 2"/>
    <property type="match status" value="1"/>
</dbReference>
<feature type="domain" description="Poly(A) RNA polymerase mitochondrial-like central palm" evidence="7">
    <location>
        <begin position="11"/>
        <end position="146"/>
    </location>
</feature>
<dbReference type="SUPFAM" id="SSF81301">
    <property type="entry name" value="Nucleotidyltransferase"/>
    <property type="match status" value="1"/>
</dbReference>
<dbReference type="EC" id="2.7.7.19" evidence="2"/>
<feature type="compositionally biased region" description="Basic and acidic residues" evidence="5">
    <location>
        <begin position="353"/>
        <end position="367"/>
    </location>
</feature>
<dbReference type="GO" id="GO:0043634">
    <property type="term" value="P:polyadenylation-dependent ncRNA catabolic process"/>
    <property type="evidence" value="ECO:0007669"/>
    <property type="project" value="TreeGrafter"/>
</dbReference>
<dbReference type="InterPro" id="IPR045862">
    <property type="entry name" value="Trf4-like"/>
</dbReference>
<reference evidence="8 9" key="1">
    <citation type="submission" date="2023-03" db="EMBL/GenBank/DDBJ databases">
        <title>Genome sequence of Lichtheimia ornata CBS 291.66.</title>
        <authorList>
            <person name="Mohabir J.T."/>
            <person name="Shea T.P."/>
            <person name="Kurbessoian T."/>
            <person name="Berby B."/>
            <person name="Fontaine J."/>
            <person name="Livny J."/>
            <person name="Gnirke A."/>
            <person name="Stajich J.E."/>
            <person name="Cuomo C.A."/>
        </authorList>
    </citation>
    <scope>NUCLEOTIDE SEQUENCE [LARGE SCALE GENOMIC DNA]</scope>
    <source>
        <strain evidence="8">CBS 291.66</strain>
    </source>
</reference>
<comment type="similarity">
    <text evidence="1">Belongs to the DNA polymerase type-B-like family.</text>
</comment>
<proteinExistence type="inferred from homology"/>
<evidence type="ECO:0000259" key="6">
    <source>
        <dbReference type="Pfam" id="PF03828"/>
    </source>
</evidence>
<evidence type="ECO:0000313" key="9">
    <source>
        <dbReference type="Proteomes" id="UP001234581"/>
    </source>
</evidence>
<feature type="compositionally biased region" description="Basic and acidic residues" evidence="5">
    <location>
        <begin position="400"/>
        <end position="414"/>
    </location>
</feature>
<keyword evidence="9" id="KW-1185">Reference proteome</keyword>
<evidence type="ECO:0000256" key="4">
    <source>
        <dbReference type="ARBA" id="ARBA00022842"/>
    </source>
</evidence>
<protein>
    <recommendedName>
        <fullName evidence="2">polynucleotide adenylyltransferase</fullName>
        <ecNumber evidence="2">2.7.7.19</ecNumber>
    </recommendedName>
</protein>
<dbReference type="InterPro" id="IPR043519">
    <property type="entry name" value="NT_sf"/>
</dbReference>
<dbReference type="Pfam" id="PF03828">
    <property type="entry name" value="PAP_assoc"/>
    <property type="match status" value="1"/>
</dbReference>
<dbReference type="GO" id="GO:0010605">
    <property type="term" value="P:negative regulation of macromolecule metabolic process"/>
    <property type="evidence" value="ECO:0007669"/>
    <property type="project" value="UniProtKB-ARBA"/>
</dbReference>
<evidence type="ECO:0000259" key="7">
    <source>
        <dbReference type="Pfam" id="PF22600"/>
    </source>
</evidence>
<dbReference type="CDD" id="cd05402">
    <property type="entry name" value="NT_PAP_TUTase"/>
    <property type="match status" value="1"/>
</dbReference>
<dbReference type="GeneID" id="83214343"/>
<accession>A0AAD7V160</accession>
<dbReference type="GO" id="GO:0005730">
    <property type="term" value="C:nucleolus"/>
    <property type="evidence" value="ECO:0007669"/>
    <property type="project" value="TreeGrafter"/>
</dbReference>
<name>A0AAD7V160_9FUNG</name>
<dbReference type="Pfam" id="PF22600">
    <property type="entry name" value="MTPAP-like_central"/>
    <property type="match status" value="1"/>
</dbReference>
<evidence type="ECO:0000256" key="1">
    <source>
        <dbReference type="ARBA" id="ARBA00008593"/>
    </source>
</evidence>
<dbReference type="InterPro" id="IPR002058">
    <property type="entry name" value="PAP_assoc"/>
</dbReference>